<dbReference type="PROSITE" id="PS50835">
    <property type="entry name" value="IG_LIKE"/>
    <property type="match status" value="1"/>
</dbReference>
<dbReference type="SUPFAM" id="SSF48726">
    <property type="entry name" value="Immunoglobulin"/>
    <property type="match status" value="2"/>
</dbReference>
<name>A0A7R9BBY2_9CRUS</name>
<gene>
    <name evidence="3" type="ORF">NMOB1V02_LOCUS267</name>
</gene>
<dbReference type="EMBL" id="CAJPEX010000020">
    <property type="protein sequence ID" value="CAG0912477.1"/>
    <property type="molecule type" value="Genomic_DNA"/>
</dbReference>
<dbReference type="InterPro" id="IPR007110">
    <property type="entry name" value="Ig-like_dom"/>
</dbReference>
<protein>
    <recommendedName>
        <fullName evidence="2">Ig-like domain-containing protein</fullName>
    </recommendedName>
</protein>
<evidence type="ECO:0000256" key="1">
    <source>
        <dbReference type="SAM" id="SignalP"/>
    </source>
</evidence>
<proteinExistence type="predicted"/>
<accession>A0A7R9BBY2</accession>
<dbReference type="Gene3D" id="2.60.40.10">
    <property type="entry name" value="Immunoglobulins"/>
    <property type="match status" value="2"/>
</dbReference>
<feature type="chain" id="PRO_5036209940" description="Ig-like domain-containing protein" evidence="1">
    <location>
        <begin position="29"/>
        <end position="274"/>
    </location>
</feature>
<dbReference type="InterPro" id="IPR013106">
    <property type="entry name" value="Ig_V-set"/>
</dbReference>
<reference evidence="3" key="1">
    <citation type="submission" date="2020-11" db="EMBL/GenBank/DDBJ databases">
        <authorList>
            <person name="Tran Van P."/>
        </authorList>
    </citation>
    <scope>NUCLEOTIDE SEQUENCE</scope>
</reference>
<evidence type="ECO:0000313" key="3">
    <source>
        <dbReference type="EMBL" id="CAD7272325.1"/>
    </source>
</evidence>
<organism evidence="3">
    <name type="scientific">Notodromas monacha</name>
    <dbReference type="NCBI Taxonomy" id="399045"/>
    <lineage>
        <taxon>Eukaryota</taxon>
        <taxon>Metazoa</taxon>
        <taxon>Ecdysozoa</taxon>
        <taxon>Arthropoda</taxon>
        <taxon>Crustacea</taxon>
        <taxon>Oligostraca</taxon>
        <taxon>Ostracoda</taxon>
        <taxon>Podocopa</taxon>
        <taxon>Podocopida</taxon>
        <taxon>Cypridocopina</taxon>
        <taxon>Cypridoidea</taxon>
        <taxon>Cyprididae</taxon>
        <taxon>Notodromas</taxon>
    </lineage>
</organism>
<dbReference type="PANTHER" id="PTHR21261">
    <property type="entry name" value="BEAT PROTEIN"/>
    <property type="match status" value="1"/>
</dbReference>
<dbReference type="Proteomes" id="UP000678499">
    <property type="component" value="Unassembled WGS sequence"/>
</dbReference>
<dbReference type="OrthoDB" id="10015491at2759"/>
<dbReference type="InterPro" id="IPR036179">
    <property type="entry name" value="Ig-like_dom_sf"/>
</dbReference>
<dbReference type="Pfam" id="PF07686">
    <property type="entry name" value="V-set"/>
    <property type="match status" value="1"/>
</dbReference>
<dbReference type="InterPro" id="IPR013783">
    <property type="entry name" value="Ig-like_fold"/>
</dbReference>
<dbReference type="PANTHER" id="PTHR21261:SF15">
    <property type="entry name" value="BEATEN PATH IIIA, ISOFORM D-RELATED"/>
    <property type="match status" value="1"/>
</dbReference>
<sequence length="274" mass="30507">MAKRPGMRFTSATSLLFVIFVSFQFSDATREVSVDGNIPARPVRGDEVILECKYRIMVHQSPLYSVRWYKDNREFYSYLPSNSPAKKAFKVPGVRVDVPASNDSRVLLLPVDFSSSGTYKCEISTEGPFFFSGSYEQEMVVVATPKGPPEISGGRSTYRPGDYVHVNCTSGPSKPATEIMWYINGHRADGGYLIHYDPQMVEGGLEVSTLGLKFQASTRHFPDGTLNLKCTATMASVYYQSGEKKATAHGHHAMLSSISEISHIFAEYWQIPED</sequence>
<dbReference type="EMBL" id="OA882057">
    <property type="protein sequence ID" value="CAD7272325.1"/>
    <property type="molecule type" value="Genomic_DNA"/>
</dbReference>
<evidence type="ECO:0000259" key="2">
    <source>
        <dbReference type="PROSITE" id="PS50835"/>
    </source>
</evidence>
<feature type="domain" description="Ig-like" evidence="2">
    <location>
        <begin position="45"/>
        <end position="142"/>
    </location>
</feature>
<keyword evidence="4" id="KW-1185">Reference proteome</keyword>
<feature type="signal peptide" evidence="1">
    <location>
        <begin position="1"/>
        <end position="28"/>
    </location>
</feature>
<evidence type="ECO:0000313" key="4">
    <source>
        <dbReference type="Proteomes" id="UP000678499"/>
    </source>
</evidence>
<keyword evidence="1" id="KW-0732">Signal</keyword>
<dbReference type="AlphaFoldDB" id="A0A7R9BBY2"/>